<dbReference type="SUPFAM" id="SSF56024">
    <property type="entry name" value="Phospholipase D/nuclease"/>
    <property type="match status" value="1"/>
</dbReference>
<dbReference type="Pfam" id="PF13091">
    <property type="entry name" value="PLDc_2"/>
    <property type="match status" value="1"/>
</dbReference>
<evidence type="ECO:0000259" key="1">
    <source>
        <dbReference type="PROSITE" id="PS50035"/>
    </source>
</evidence>
<sequence>MSADDRLAGALDRLWDEQFRRREEAATAPELQLHDLITALETRNAEVAAKTIGHWLERRARETDRVSVVATGLSWLGGGTRSVEQTLISMIGRAAHEILVTAYALTSGSVRVTHQLERAAATGVRCVFVVNRFRDQSPEIRDRLRQLADQHPSTVAIYSYDGSTALEGLHAKVVVRDRMEAVVGSANLTFHGLTTGHELGVLVEGPGAASLATAIDMIIASPQVHRTH</sequence>
<feature type="domain" description="PLD phosphodiesterase" evidence="1">
    <location>
        <begin position="165"/>
        <end position="192"/>
    </location>
</feature>
<comment type="caution">
    <text evidence="2">The sequence shown here is derived from an EMBL/GenBank/DDBJ whole genome shotgun (WGS) entry which is preliminary data.</text>
</comment>
<keyword evidence="3" id="KW-1185">Reference proteome</keyword>
<dbReference type="CDD" id="cd00138">
    <property type="entry name" value="PLDc_SF"/>
    <property type="match status" value="1"/>
</dbReference>
<protein>
    <submittedName>
        <fullName evidence="2">Phospholipase D-like domain-containing protein</fullName>
    </submittedName>
</protein>
<dbReference type="Gene3D" id="3.30.870.10">
    <property type="entry name" value="Endonuclease Chain A"/>
    <property type="match status" value="1"/>
</dbReference>
<name>A0ABV9UE11_9ACTN</name>
<dbReference type="InterPro" id="IPR001736">
    <property type="entry name" value="PLipase_D/transphosphatidylase"/>
</dbReference>
<dbReference type="Proteomes" id="UP001595872">
    <property type="component" value="Unassembled WGS sequence"/>
</dbReference>
<gene>
    <name evidence="2" type="ORF">ACFPCY_42875</name>
</gene>
<dbReference type="EMBL" id="JBHSIT010000025">
    <property type="protein sequence ID" value="MFC4914089.1"/>
    <property type="molecule type" value="Genomic_DNA"/>
</dbReference>
<dbReference type="PROSITE" id="PS50035">
    <property type="entry name" value="PLD"/>
    <property type="match status" value="1"/>
</dbReference>
<accession>A0ABV9UE11</accession>
<evidence type="ECO:0000313" key="2">
    <source>
        <dbReference type="EMBL" id="MFC4914089.1"/>
    </source>
</evidence>
<dbReference type="RefSeq" id="WP_378265652.1">
    <property type="nucleotide sequence ID" value="NZ_JBHSIT010000025.1"/>
</dbReference>
<evidence type="ECO:0000313" key="3">
    <source>
        <dbReference type="Proteomes" id="UP001595872"/>
    </source>
</evidence>
<dbReference type="InterPro" id="IPR025202">
    <property type="entry name" value="PLD-like_dom"/>
</dbReference>
<reference evidence="3" key="1">
    <citation type="journal article" date="2019" name="Int. J. Syst. Evol. Microbiol.">
        <title>The Global Catalogue of Microorganisms (GCM) 10K type strain sequencing project: providing services to taxonomists for standard genome sequencing and annotation.</title>
        <authorList>
            <consortium name="The Broad Institute Genomics Platform"/>
            <consortium name="The Broad Institute Genome Sequencing Center for Infectious Disease"/>
            <person name="Wu L."/>
            <person name="Ma J."/>
        </authorList>
    </citation>
    <scope>NUCLEOTIDE SEQUENCE [LARGE SCALE GENOMIC DNA]</scope>
    <source>
        <strain evidence="3">KLKA75</strain>
    </source>
</reference>
<proteinExistence type="predicted"/>
<organism evidence="2 3">
    <name type="scientific">Actinomadura gamaensis</name>
    <dbReference type="NCBI Taxonomy" id="1763541"/>
    <lineage>
        <taxon>Bacteria</taxon>
        <taxon>Bacillati</taxon>
        <taxon>Actinomycetota</taxon>
        <taxon>Actinomycetes</taxon>
        <taxon>Streptosporangiales</taxon>
        <taxon>Thermomonosporaceae</taxon>
        <taxon>Actinomadura</taxon>
    </lineage>
</organism>